<protein>
    <submittedName>
        <fullName evidence="1">Uncharacterized protein</fullName>
    </submittedName>
</protein>
<dbReference type="AlphaFoldDB" id="A0A482W7P5"/>
<dbReference type="STRING" id="1661398.A0A482W7P5"/>
<feature type="non-terminal residue" evidence="1">
    <location>
        <position position="74"/>
    </location>
</feature>
<gene>
    <name evidence="1" type="ORF">BDFB_005676</name>
</gene>
<sequence length="74" mass="8167">PNIKTNKENENGAEPSAPISKKGILTSFLTGKSMDIPDSDILGRCRFVSEFEKLNRIGEGTYGIIVLRTPFLIK</sequence>
<proteinExistence type="predicted"/>
<accession>A0A482W7P5</accession>
<dbReference type="Proteomes" id="UP000292052">
    <property type="component" value="Unassembled WGS sequence"/>
</dbReference>
<feature type="non-terminal residue" evidence="1">
    <location>
        <position position="1"/>
    </location>
</feature>
<comment type="caution">
    <text evidence="1">The sequence shown here is derived from an EMBL/GenBank/DDBJ whole genome shotgun (WGS) entry which is preliminary data.</text>
</comment>
<organism evidence="1 2">
    <name type="scientific">Asbolus verrucosus</name>
    <name type="common">Desert ironclad beetle</name>
    <dbReference type="NCBI Taxonomy" id="1661398"/>
    <lineage>
        <taxon>Eukaryota</taxon>
        <taxon>Metazoa</taxon>
        <taxon>Ecdysozoa</taxon>
        <taxon>Arthropoda</taxon>
        <taxon>Hexapoda</taxon>
        <taxon>Insecta</taxon>
        <taxon>Pterygota</taxon>
        <taxon>Neoptera</taxon>
        <taxon>Endopterygota</taxon>
        <taxon>Coleoptera</taxon>
        <taxon>Polyphaga</taxon>
        <taxon>Cucujiformia</taxon>
        <taxon>Tenebrionidae</taxon>
        <taxon>Pimeliinae</taxon>
        <taxon>Asbolus</taxon>
    </lineage>
</organism>
<evidence type="ECO:0000313" key="1">
    <source>
        <dbReference type="EMBL" id="RZC41166.1"/>
    </source>
</evidence>
<evidence type="ECO:0000313" key="2">
    <source>
        <dbReference type="Proteomes" id="UP000292052"/>
    </source>
</evidence>
<reference evidence="1 2" key="1">
    <citation type="submission" date="2017-03" db="EMBL/GenBank/DDBJ databases">
        <title>Genome of the blue death feigning beetle - Asbolus verrucosus.</title>
        <authorList>
            <person name="Rider S.D."/>
        </authorList>
    </citation>
    <scope>NUCLEOTIDE SEQUENCE [LARGE SCALE GENOMIC DNA]</scope>
    <source>
        <strain evidence="1">Butters</strain>
        <tissue evidence="1">Head and leg muscle</tissue>
    </source>
</reference>
<dbReference type="OrthoDB" id="1732493at2759"/>
<dbReference type="EMBL" id="QDEB01019511">
    <property type="protein sequence ID" value="RZC41166.1"/>
    <property type="molecule type" value="Genomic_DNA"/>
</dbReference>
<keyword evidence="2" id="KW-1185">Reference proteome</keyword>
<name>A0A482W7P5_ASBVE</name>